<comment type="subunit">
    <text evidence="3 10">Monomer.</text>
</comment>
<feature type="region of interest" description="Disordered" evidence="11">
    <location>
        <begin position="154"/>
        <end position="175"/>
    </location>
</feature>
<name>A0A511TAP3_MYXFU</name>
<evidence type="ECO:0000256" key="6">
    <source>
        <dbReference type="ARBA" id="ARBA00022723"/>
    </source>
</evidence>
<keyword evidence="5 10" id="KW-0540">Nuclease</keyword>
<dbReference type="GO" id="GO:0005737">
    <property type="term" value="C:cytoplasm"/>
    <property type="evidence" value="ECO:0007669"/>
    <property type="project" value="UniProtKB-SubCell"/>
</dbReference>
<keyword evidence="7 10" id="KW-0255">Endonuclease</keyword>
<dbReference type="PROSITE" id="PS50879">
    <property type="entry name" value="RNASE_H_1"/>
    <property type="match status" value="1"/>
</dbReference>
<feature type="binding site" evidence="10">
    <location>
        <position position="187"/>
    </location>
    <ligand>
        <name>Mg(2+)</name>
        <dbReference type="ChEBI" id="CHEBI:18420"/>
        <label>2</label>
    </ligand>
</feature>
<feature type="domain" description="RNase H type-1" evidence="12">
    <location>
        <begin position="178"/>
        <end position="330"/>
    </location>
</feature>
<dbReference type="SUPFAM" id="SSF53098">
    <property type="entry name" value="Ribonuclease H-like"/>
    <property type="match status" value="1"/>
</dbReference>
<dbReference type="HAMAP" id="MF_00042">
    <property type="entry name" value="RNase_H"/>
    <property type="match status" value="1"/>
</dbReference>
<evidence type="ECO:0000256" key="4">
    <source>
        <dbReference type="ARBA" id="ARBA00012180"/>
    </source>
</evidence>
<evidence type="ECO:0000256" key="7">
    <source>
        <dbReference type="ARBA" id="ARBA00022759"/>
    </source>
</evidence>
<keyword evidence="10" id="KW-0963">Cytoplasm</keyword>
<feature type="binding site" evidence="10">
    <location>
        <position position="322"/>
    </location>
    <ligand>
        <name>Mg(2+)</name>
        <dbReference type="ChEBI" id="CHEBI:18420"/>
        <label>2</label>
    </ligand>
</feature>
<evidence type="ECO:0000256" key="2">
    <source>
        <dbReference type="ARBA" id="ARBA00005300"/>
    </source>
</evidence>
<dbReference type="GO" id="GO:0004523">
    <property type="term" value="F:RNA-DNA hybrid ribonuclease activity"/>
    <property type="evidence" value="ECO:0007669"/>
    <property type="project" value="UniProtKB-UniRule"/>
</dbReference>
<keyword evidence="8 10" id="KW-0378">Hydrolase</keyword>
<proteinExistence type="inferred from homology"/>
<evidence type="ECO:0000259" key="12">
    <source>
        <dbReference type="PROSITE" id="PS50879"/>
    </source>
</evidence>
<comment type="subcellular location">
    <subcellularLocation>
        <location evidence="10">Cytoplasm</location>
    </subcellularLocation>
</comment>
<dbReference type="GO" id="GO:0043137">
    <property type="term" value="P:DNA replication, removal of RNA primer"/>
    <property type="evidence" value="ECO:0007669"/>
    <property type="project" value="TreeGrafter"/>
</dbReference>
<dbReference type="PANTHER" id="PTHR10642">
    <property type="entry name" value="RIBONUCLEASE H1"/>
    <property type="match status" value="1"/>
</dbReference>
<dbReference type="InterPro" id="IPR036397">
    <property type="entry name" value="RNaseH_sf"/>
</dbReference>
<evidence type="ECO:0000256" key="10">
    <source>
        <dbReference type="HAMAP-Rule" id="MF_00042"/>
    </source>
</evidence>
<comment type="caution">
    <text evidence="13">The sequence shown here is derived from an EMBL/GenBank/DDBJ whole genome shotgun (WGS) entry which is preliminary data.</text>
</comment>
<keyword evidence="9 10" id="KW-0460">Magnesium</keyword>
<dbReference type="GO" id="GO:0000287">
    <property type="term" value="F:magnesium ion binding"/>
    <property type="evidence" value="ECO:0007669"/>
    <property type="project" value="UniProtKB-UniRule"/>
</dbReference>
<protein>
    <recommendedName>
        <fullName evidence="4 10">Ribonuclease H</fullName>
        <shortName evidence="10">RNase H</shortName>
        <ecNumber evidence="4 10">3.1.26.4</ecNumber>
    </recommendedName>
</protein>
<evidence type="ECO:0000256" key="8">
    <source>
        <dbReference type="ARBA" id="ARBA00022801"/>
    </source>
</evidence>
<dbReference type="PANTHER" id="PTHR10642:SF26">
    <property type="entry name" value="RIBONUCLEASE H1"/>
    <property type="match status" value="1"/>
</dbReference>
<reference evidence="13 14" key="1">
    <citation type="submission" date="2019-07" db="EMBL/GenBank/DDBJ databases">
        <title>Whole genome shotgun sequence of Myxococcus fulvus NBRC 100333.</title>
        <authorList>
            <person name="Hosoyama A."/>
            <person name="Uohara A."/>
            <person name="Ohji S."/>
            <person name="Ichikawa N."/>
        </authorList>
    </citation>
    <scope>NUCLEOTIDE SEQUENCE [LARGE SCALE GENOMIC DNA]</scope>
    <source>
        <strain evidence="13 14">NBRC 100333</strain>
    </source>
</reference>
<dbReference type="Gene3D" id="3.30.420.10">
    <property type="entry name" value="Ribonuclease H-like superfamily/Ribonuclease H"/>
    <property type="match status" value="1"/>
</dbReference>
<comment type="similarity">
    <text evidence="2 10">Belongs to the RNase H family.</text>
</comment>
<comment type="cofactor">
    <cofactor evidence="10">
        <name>Mg(2+)</name>
        <dbReference type="ChEBI" id="CHEBI:18420"/>
    </cofactor>
    <text evidence="10">Binds 1 Mg(2+) ion per subunit. May bind a second metal ion at a regulatory site, or after substrate binding.</text>
</comment>
<gene>
    <name evidence="10" type="primary">rnhA</name>
    <name evidence="13" type="ORF">MFU01_52550</name>
</gene>
<comment type="function">
    <text evidence="10">Endonuclease that specifically degrades the RNA of RNA-DNA hybrids.</text>
</comment>
<evidence type="ECO:0000256" key="11">
    <source>
        <dbReference type="SAM" id="MobiDB-lite"/>
    </source>
</evidence>
<dbReference type="EC" id="3.1.26.4" evidence="4 10"/>
<dbReference type="InterPro" id="IPR022892">
    <property type="entry name" value="RNaseHI"/>
</dbReference>
<evidence type="ECO:0000313" key="13">
    <source>
        <dbReference type="EMBL" id="GEN10218.1"/>
    </source>
</evidence>
<feature type="binding site" evidence="10">
    <location>
        <position position="187"/>
    </location>
    <ligand>
        <name>Mg(2+)</name>
        <dbReference type="ChEBI" id="CHEBI:18420"/>
        <label>1</label>
    </ligand>
</feature>
<dbReference type="STRING" id="1334629.MFUL124B02_14235"/>
<organism evidence="13 14">
    <name type="scientific">Myxococcus fulvus</name>
    <dbReference type="NCBI Taxonomy" id="33"/>
    <lineage>
        <taxon>Bacteria</taxon>
        <taxon>Pseudomonadati</taxon>
        <taxon>Myxococcota</taxon>
        <taxon>Myxococcia</taxon>
        <taxon>Myxococcales</taxon>
        <taxon>Cystobacterineae</taxon>
        <taxon>Myxococcaceae</taxon>
        <taxon>Myxococcus</taxon>
    </lineage>
</organism>
<dbReference type="EMBL" id="BJXR01000037">
    <property type="protein sequence ID" value="GEN10218.1"/>
    <property type="molecule type" value="Genomic_DNA"/>
</dbReference>
<feature type="compositionally biased region" description="Basic and acidic residues" evidence="11">
    <location>
        <begin position="397"/>
        <end position="408"/>
    </location>
</feature>
<accession>A0A511TAP3</accession>
<dbReference type="Proteomes" id="UP000321514">
    <property type="component" value="Unassembled WGS sequence"/>
</dbReference>
<dbReference type="AlphaFoldDB" id="A0A511TAP3"/>
<evidence type="ECO:0000256" key="5">
    <source>
        <dbReference type="ARBA" id="ARBA00022722"/>
    </source>
</evidence>
<keyword evidence="6 10" id="KW-0479">Metal-binding</keyword>
<dbReference type="CDD" id="cd09278">
    <property type="entry name" value="RNase_HI_prokaryote_like"/>
    <property type="match status" value="1"/>
</dbReference>
<dbReference type="InterPro" id="IPR012337">
    <property type="entry name" value="RNaseH-like_sf"/>
</dbReference>
<evidence type="ECO:0000256" key="9">
    <source>
        <dbReference type="ARBA" id="ARBA00022842"/>
    </source>
</evidence>
<feature type="binding site" evidence="10">
    <location>
        <position position="249"/>
    </location>
    <ligand>
        <name>Mg(2+)</name>
        <dbReference type="ChEBI" id="CHEBI:18420"/>
        <label>1</label>
    </ligand>
</feature>
<evidence type="ECO:0000256" key="3">
    <source>
        <dbReference type="ARBA" id="ARBA00011245"/>
    </source>
</evidence>
<feature type="region of interest" description="Disordered" evidence="11">
    <location>
        <begin position="397"/>
        <end position="428"/>
    </location>
</feature>
<dbReference type="GO" id="GO:0003676">
    <property type="term" value="F:nucleic acid binding"/>
    <property type="evidence" value="ECO:0007669"/>
    <property type="project" value="InterPro"/>
</dbReference>
<evidence type="ECO:0000313" key="14">
    <source>
        <dbReference type="Proteomes" id="UP000321514"/>
    </source>
</evidence>
<feature type="binding site" evidence="10">
    <location>
        <position position="226"/>
    </location>
    <ligand>
        <name>Mg(2+)</name>
        <dbReference type="ChEBI" id="CHEBI:18420"/>
        <label>1</label>
    </ligand>
</feature>
<evidence type="ECO:0000256" key="1">
    <source>
        <dbReference type="ARBA" id="ARBA00000077"/>
    </source>
</evidence>
<dbReference type="Pfam" id="PF00075">
    <property type="entry name" value="RNase_H"/>
    <property type="match status" value="1"/>
</dbReference>
<dbReference type="InterPro" id="IPR002156">
    <property type="entry name" value="RNaseH_domain"/>
</dbReference>
<dbReference type="InterPro" id="IPR050092">
    <property type="entry name" value="RNase_H"/>
</dbReference>
<sequence>MRLGDVREPPSSCVQRAESGARIVTHTVCVEPFGTASRTGNTTLAEGASAVSLSTPGADSSTRGLGALRDVATEAAAATSSASRAAHALPREETGLESLWEDMECSVDMVVWVAFPRAPALPPEPALPEQATYHAHASRCGRLGLPVESRLSCQPEDARVASRPGRPAPRPPRVRRMKSHATLVFADGACSGNPGPGGWGVIIATPDGQVTELGGHERETTNNRMELTAVGMALRHLEATAGPLRIHTDSTYVIQGITKWAFGWSKRGWKTAEGKEVANAPYWRRLMALLAQRKQTHSGEAAAVEWHYVRGHVGVPGNERVDEIAVAYSRGKGVRLYSGALSTYDVAVHDIPEDTSLPEEKPRQPAAKAHSYLSQVGRSVKRHATWAACERRVKGVSDARFKKTKSPEDEAQVLADWGVKPGDVQSED</sequence>
<comment type="catalytic activity">
    <reaction evidence="1 10">
        <text>Endonucleolytic cleavage to 5'-phosphomonoester.</text>
        <dbReference type="EC" id="3.1.26.4"/>
    </reaction>
</comment>